<evidence type="ECO:0008006" key="4">
    <source>
        <dbReference type="Google" id="ProtNLM"/>
    </source>
</evidence>
<evidence type="ECO:0000313" key="2">
    <source>
        <dbReference type="EMBL" id="GAA0614880.1"/>
    </source>
</evidence>
<evidence type="ECO:0000256" key="1">
    <source>
        <dbReference type="SAM" id="MobiDB-lite"/>
    </source>
</evidence>
<name>A0ABP3RUM1_9HYPH</name>
<dbReference type="EMBL" id="BAAADE010000014">
    <property type="protein sequence ID" value="GAA0614880.1"/>
    <property type="molecule type" value="Genomic_DNA"/>
</dbReference>
<proteinExistence type="predicted"/>
<dbReference type="Proteomes" id="UP001424441">
    <property type="component" value="Unassembled WGS sequence"/>
</dbReference>
<protein>
    <recommendedName>
        <fullName evidence="4">Tail fiber protein</fullName>
    </recommendedName>
</protein>
<reference evidence="3" key="1">
    <citation type="journal article" date="2019" name="Int. J. Syst. Evol. Microbiol.">
        <title>The Global Catalogue of Microorganisms (GCM) 10K type strain sequencing project: providing services to taxonomists for standard genome sequencing and annotation.</title>
        <authorList>
            <consortium name="The Broad Institute Genomics Platform"/>
            <consortium name="The Broad Institute Genome Sequencing Center for Infectious Disease"/>
            <person name="Wu L."/>
            <person name="Ma J."/>
        </authorList>
    </citation>
    <scope>NUCLEOTIDE SEQUENCE [LARGE SCALE GENOMIC DNA]</scope>
    <source>
        <strain evidence="3">JCM 15115</strain>
    </source>
</reference>
<organism evidence="2 3">
    <name type="scientific">Paenochrobactrum glaciei</name>
    <dbReference type="NCBI Taxonomy" id="486407"/>
    <lineage>
        <taxon>Bacteria</taxon>
        <taxon>Pseudomonadati</taxon>
        <taxon>Pseudomonadota</taxon>
        <taxon>Alphaproteobacteria</taxon>
        <taxon>Hyphomicrobiales</taxon>
        <taxon>Brucellaceae</taxon>
        <taxon>Paenochrobactrum</taxon>
    </lineage>
</organism>
<sequence>MTVPIADQLEFITNGNGVTREFSYPRRFLQKDEIVVAFRTGDIDTIKSLNVDYSIAGSSWPAGGKIVFNVAPPVGVKVVLYRKTQVKQSVDLENKQRNDAKAVETQLDRLTMALQDTDLLARRALRTDSKEGYRLSAPVPDRVLVWDEQGKAIVPSSKSVHDFETAVASAQAAQAGAEEARDQSVNAKNKAKLSEEASASSAATANSHQSAAALSAGKSAEMAALAGGHAMAAAASEVAAASSMATAKSYKQEAEQSAASAETDRERAELAVSYAAAQASSAEASAQAASTDAHATQIDRIAAADSAASALQSKNSAAVSAAQAAQVLAGMDGGTSGQVLAKLSGNDYDYTWLTLDGIGDMAASVYDPDGKAADVFNMQNMVEAVNAKIMTADERISLAANNSARHTHENKGVLDATTASFSVEEKNKLSGIPADADKTPSLASVATSGRYADLTGRPTLGTAAAQNVSYFATAAQGVKADTAVQPSDLNAVTINRSGSWRDVTSQRSANTSYRNTTGYVLLIAVSFNNTYHDVQLEVSTNGASWVNVYNVRYSGILPILPGQYYRINRAFNEWKEFS</sequence>
<feature type="region of interest" description="Disordered" evidence="1">
    <location>
        <begin position="174"/>
        <end position="193"/>
    </location>
</feature>
<comment type="caution">
    <text evidence="2">The sequence shown here is derived from an EMBL/GenBank/DDBJ whole genome shotgun (WGS) entry which is preliminary data.</text>
</comment>
<keyword evidence="3" id="KW-1185">Reference proteome</keyword>
<evidence type="ECO:0000313" key="3">
    <source>
        <dbReference type="Proteomes" id="UP001424441"/>
    </source>
</evidence>
<gene>
    <name evidence="2" type="ORF">GCM10008943_32510</name>
</gene>
<accession>A0ABP3RUM1</accession>